<name>A0ABQ7DH00_BRACR</name>
<sequence length="155" mass="17052">MFYVVQWSAKVASQPPSFSSIPLWAHFKGIPFDLYTQEGLSRVGDLLGYPLEVDVAHIKCRVDCTKPLPKCGESERDNGEVVTVTIDYPWAPPICPSCKEIGHLESHCPSIKWKPSHFKPPPPPPANKTSQVPHPTVACAGQSAQKSALKVFSLF</sequence>
<reference evidence="2 3" key="1">
    <citation type="journal article" date="2020" name="BMC Genomics">
        <title>Intraspecific diversification of the crop wild relative Brassica cretica Lam. using demographic model selection.</title>
        <authorList>
            <person name="Kioukis A."/>
            <person name="Michalopoulou V.A."/>
            <person name="Briers L."/>
            <person name="Pirintsos S."/>
            <person name="Studholme D.J."/>
            <person name="Pavlidis P."/>
            <person name="Sarris P.F."/>
        </authorList>
    </citation>
    <scope>NUCLEOTIDE SEQUENCE [LARGE SCALE GENOMIC DNA]</scope>
    <source>
        <strain evidence="3">cv. PFS-1207/04</strain>
    </source>
</reference>
<dbReference type="InterPro" id="IPR040256">
    <property type="entry name" value="At4g02000-like"/>
</dbReference>
<proteinExistence type="predicted"/>
<dbReference type="SUPFAM" id="SSF57756">
    <property type="entry name" value="Retrovirus zinc finger-like domains"/>
    <property type="match status" value="1"/>
</dbReference>
<organism evidence="2 3">
    <name type="scientific">Brassica cretica</name>
    <name type="common">Mustard</name>
    <dbReference type="NCBI Taxonomy" id="69181"/>
    <lineage>
        <taxon>Eukaryota</taxon>
        <taxon>Viridiplantae</taxon>
        <taxon>Streptophyta</taxon>
        <taxon>Embryophyta</taxon>
        <taxon>Tracheophyta</taxon>
        <taxon>Spermatophyta</taxon>
        <taxon>Magnoliopsida</taxon>
        <taxon>eudicotyledons</taxon>
        <taxon>Gunneridae</taxon>
        <taxon>Pentapetalae</taxon>
        <taxon>rosids</taxon>
        <taxon>malvids</taxon>
        <taxon>Brassicales</taxon>
        <taxon>Brassicaceae</taxon>
        <taxon>Brassiceae</taxon>
        <taxon>Brassica</taxon>
    </lineage>
</organism>
<evidence type="ECO:0000313" key="3">
    <source>
        <dbReference type="Proteomes" id="UP000266723"/>
    </source>
</evidence>
<comment type="caution">
    <text evidence="2">The sequence shown here is derived from an EMBL/GenBank/DDBJ whole genome shotgun (WGS) entry which is preliminary data.</text>
</comment>
<dbReference type="Proteomes" id="UP000266723">
    <property type="component" value="Unassembled WGS sequence"/>
</dbReference>
<dbReference type="EMBL" id="QGKV02000649">
    <property type="protein sequence ID" value="KAF3576852.1"/>
    <property type="molecule type" value="Genomic_DNA"/>
</dbReference>
<feature type="region of interest" description="Disordered" evidence="1">
    <location>
        <begin position="115"/>
        <end position="134"/>
    </location>
</feature>
<dbReference type="PANTHER" id="PTHR31286:SF90">
    <property type="entry name" value="DUF4283 DOMAIN-CONTAINING PROTEIN"/>
    <property type="match status" value="1"/>
</dbReference>
<gene>
    <name evidence="2" type="ORF">DY000_02030907</name>
</gene>
<accession>A0ABQ7DH00</accession>
<evidence type="ECO:0000256" key="1">
    <source>
        <dbReference type="SAM" id="MobiDB-lite"/>
    </source>
</evidence>
<keyword evidence="3" id="KW-1185">Reference proteome</keyword>
<protein>
    <recommendedName>
        <fullName evidence="4">DUF4283 domain-containing protein</fullName>
    </recommendedName>
</protein>
<evidence type="ECO:0008006" key="4">
    <source>
        <dbReference type="Google" id="ProtNLM"/>
    </source>
</evidence>
<dbReference type="PANTHER" id="PTHR31286">
    <property type="entry name" value="GLYCINE-RICH CELL WALL STRUCTURAL PROTEIN 1.8-LIKE"/>
    <property type="match status" value="1"/>
</dbReference>
<dbReference type="InterPro" id="IPR036875">
    <property type="entry name" value="Znf_CCHC_sf"/>
</dbReference>
<evidence type="ECO:0000313" key="2">
    <source>
        <dbReference type="EMBL" id="KAF3576852.1"/>
    </source>
</evidence>